<evidence type="ECO:0000313" key="3">
    <source>
        <dbReference type="Proteomes" id="UP001240678"/>
    </source>
</evidence>
<gene>
    <name evidence="2" type="ORF">CCOS01_08489</name>
</gene>
<dbReference type="EMBL" id="MOOE01000008">
    <property type="protein sequence ID" value="KAK1526071.1"/>
    <property type="molecule type" value="Genomic_DNA"/>
</dbReference>
<sequence>MPSANQSSALPFGAHFTLLRPIPVVQRKRLKVFNFDGLRRCAVCLCLQTDVETHQERCTGLAVRCHGFDCTRGCGLWFASARGAALHITRCEGRSIAIDSYHSCGVVGDPVWLGHQPGPPNLAVSYIRWCRELGLTVGGVPGEMPASVPDFTISVLGDSGVVTTEPELLAQDCDYSGGDLSAISSSEDDNDTTVSQDSNSGISRLRDVRSRLSNAGITFDAFEATPCEGVIWRHGYFDCPQGTIITVETGHVRSASSRKSKTVKLYPFCSTCASLATRIRKWVSEGKFTPSGIHLCRRPTCREPVEALWHCRYHADQATRLHRTAEVRRGLLKTQSPAEILRFLSGTSLRPRRLVSPEWCHVKKAIFEGGRLEAFFVDVEAVYNRLHRRYLVCEIAVRDCTGVLALHCTVDHGLTFAELKAVTDSNMHAKLNQIYDFSSTDARTKGMRAEEVAARLRQLGFSPVTKLVEWSLNGFDLRALCHLLSPWPDVLPQRPLLGHRLWRELGLEGSVALWPLFASMFPGSNLNRTHHHADIDSEKLYIITRYALGLFSSS</sequence>
<feature type="domain" description="Rhodanese" evidence="1">
    <location>
        <begin position="434"/>
        <end position="479"/>
    </location>
</feature>
<accession>A0AAI9YVI8</accession>
<organism evidence="2 3">
    <name type="scientific">Colletotrichum costaricense</name>
    <dbReference type="NCBI Taxonomy" id="1209916"/>
    <lineage>
        <taxon>Eukaryota</taxon>
        <taxon>Fungi</taxon>
        <taxon>Dikarya</taxon>
        <taxon>Ascomycota</taxon>
        <taxon>Pezizomycotina</taxon>
        <taxon>Sordariomycetes</taxon>
        <taxon>Hypocreomycetidae</taxon>
        <taxon>Glomerellales</taxon>
        <taxon>Glomerellaceae</taxon>
        <taxon>Colletotrichum</taxon>
        <taxon>Colletotrichum acutatum species complex</taxon>
    </lineage>
</organism>
<name>A0AAI9YVI8_9PEZI</name>
<dbReference type="Proteomes" id="UP001240678">
    <property type="component" value="Unassembled WGS sequence"/>
</dbReference>
<evidence type="ECO:0000259" key="1">
    <source>
        <dbReference type="PROSITE" id="PS50206"/>
    </source>
</evidence>
<dbReference type="GeneID" id="85340197"/>
<keyword evidence="3" id="KW-1185">Reference proteome</keyword>
<comment type="caution">
    <text evidence="2">The sequence shown here is derived from an EMBL/GenBank/DDBJ whole genome shotgun (WGS) entry which is preliminary data.</text>
</comment>
<proteinExistence type="predicted"/>
<reference evidence="2 3" key="1">
    <citation type="submission" date="2016-10" db="EMBL/GenBank/DDBJ databases">
        <title>The genome sequence of Colletotrichum fioriniae PJ7.</title>
        <authorList>
            <person name="Baroncelli R."/>
        </authorList>
    </citation>
    <scope>NUCLEOTIDE SEQUENCE [LARGE SCALE GENOMIC DNA]</scope>
    <source>
        <strain evidence="2 3">IMI 309622</strain>
    </source>
</reference>
<dbReference type="InterPro" id="IPR001763">
    <property type="entry name" value="Rhodanese-like_dom"/>
</dbReference>
<dbReference type="RefSeq" id="XP_060312924.1">
    <property type="nucleotide sequence ID" value="XM_060456650.1"/>
</dbReference>
<evidence type="ECO:0000313" key="2">
    <source>
        <dbReference type="EMBL" id="KAK1526071.1"/>
    </source>
</evidence>
<protein>
    <recommendedName>
        <fullName evidence="1">Rhodanese domain-containing protein</fullName>
    </recommendedName>
</protein>
<dbReference type="PROSITE" id="PS50206">
    <property type="entry name" value="RHODANESE_3"/>
    <property type="match status" value="1"/>
</dbReference>
<dbReference type="AlphaFoldDB" id="A0AAI9YVI8"/>